<evidence type="ECO:0000313" key="3">
    <source>
        <dbReference type="Proteomes" id="UP000193944"/>
    </source>
</evidence>
<comment type="caution">
    <text evidence="2">The sequence shown here is derived from an EMBL/GenBank/DDBJ whole genome shotgun (WGS) entry which is preliminary data.</text>
</comment>
<dbReference type="Proteomes" id="UP000193944">
    <property type="component" value="Unassembled WGS sequence"/>
</dbReference>
<dbReference type="InterPro" id="IPR036397">
    <property type="entry name" value="RNaseH_sf"/>
</dbReference>
<dbReference type="STRING" id="1754192.A0A1Y1XG27"/>
<dbReference type="InterPro" id="IPR002156">
    <property type="entry name" value="RNaseH_domain"/>
</dbReference>
<accession>A0A1Y1XG27</accession>
<sequence>MAKMRNVAGEIEGSKKAMNFCIKNHIPEVDIYYDYAGIENWARGIWKTNKKGTIEYKEFYNQVKKNLKINFMKVKAHSNNKYNDIADKLAKKALFNSSNL</sequence>
<evidence type="ECO:0000313" key="2">
    <source>
        <dbReference type="EMBL" id="ORX84677.1"/>
    </source>
</evidence>
<dbReference type="SUPFAM" id="SSF53098">
    <property type="entry name" value="Ribonuclease H-like"/>
    <property type="match status" value="1"/>
</dbReference>
<feature type="domain" description="RNase H type-1" evidence="1">
    <location>
        <begin position="1"/>
        <end position="95"/>
    </location>
</feature>
<dbReference type="AlphaFoldDB" id="A0A1Y1XG27"/>
<proteinExistence type="predicted"/>
<dbReference type="PROSITE" id="PS50879">
    <property type="entry name" value="RNASE_H_1"/>
    <property type="match status" value="1"/>
</dbReference>
<dbReference type="GO" id="GO:0004523">
    <property type="term" value="F:RNA-DNA hybrid ribonuclease activity"/>
    <property type="evidence" value="ECO:0007669"/>
    <property type="project" value="InterPro"/>
</dbReference>
<organism evidence="2 3">
    <name type="scientific">Anaeromyces robustus</name>
    <dbReference type="NCBI Taxonomy" id="1754192"/>
    <lineage>
        <taxon>Eukaryota</taxon>
        <taxon>Fungi</taxon>
        <taxon>Fungi incertae sedis</taxon>
        <taxon>Chytridiomycota</taxon>
        <taxon>Chytridiomycota incertae sedis</taxon>
        <taxon>Neocallimastigomycetes</taxon>
        <taxon>Neocallimastigales</taxon>
        <taxon>Neocallimastigaceae</taxon>
        <taxon>Anaeromyces</taxon>
    </lineage>
</organism>
<keyword evidence="3" id="KW-1185">Reference proteome</keyword>
<reference evidence="2 3" key="2">
    <citation type="submission" date="2016-08" db="EMBL/GenBank/DDBJ databases">
        <title>Pervasive Adenine N6-methylation of Active Genes in Fungi.</title>
        <authorList>
            <consortium name="DOE Joint Genome Institute"/>
            <person name="Mondo S.J."/>
            <person name="Dannebaum R.O."/>
            <person name="Kuo R.C."/>
            <person name="Labutti K."/>
            <person name="Haridas S."/>
            <person name="Kuo A."/>
            <person name="Salamov A."/>
            <person name="Ahrendt S.R."/>
            <person name="Lipzen A."/>
            <person name="Sullivan W."/>
            <person name="Andreopoulos W.B."/>
            <person name="Clum A."/>
            <person name="Lindquist E."/>
            <person name="Daum C."/>
            <person name="Ramamoorthy G.K."/>
            <person name="Gryganskyi A."/>
            <person name="Culley D."/>
            <person name="Magnuson J.K."/>
            <person name="James T.Y."/>
            <person name="O'Malley M.A."/>
            <person name="Stajich J.E."/>
            <person name="Spatafora J.W."/>
            <person name="Visel A."/>
            <person name="Grigoriev I.V."/>
        </authorList>
    </citation>
    <scope>NUCLEOTIDE SEQUENCE [LARGE SCALE GENOMIC DNA]</scope>
    <source>
        <strain evidence="2 3">S4</strain>
    </source>
</reference>
<protein>
    <recommendedName>
        <fullName evidence="1">RNase H type-1 domain-containing protein</fullName>
    </recommendedName>
</protein>
<dbReference type="InterPro" id="IPR012337">
    <property type="entry name" value="RNaseH-like_sf"/>
</dbReference>
<name>A0A1Y1XG27_9FUNG</name>
<dbReference type="Pfam" id="PF00075">
    <property type="entry name" value="RNase_H"/>
    <property type="match status" value="1"/>
</dbReference>
<dbReference type="OrthoDB" id="2304933at2759"/>
<dbReference type="CDD" id="cd09277">
    <property type="entry name" value="RNase_HI_bacteria_like"/>
    <property type="match status" value="1"/>
</dbReference>
<dbReference type="GO" id="GO:0003676">
    <property type="term" value="F:nucleic acid binding"/>
    <property type="evidence" value="ECO:0007669"/>
    <property type="project" value="InterPro"/>
</dbReference>
<dbReference type="EMBL" id="MCFG01000048">
    <property type="protein sequence ID" value="ORX84677.1"/>
    <property type="molecule type" value="Genomic_DNA"/>
</dbReference>
<evidence type="ECO:0000259" key="1">
    <source>
        <dbReference type="PROSITE" id="PS50879"/>
    </source>
</evidence>
<dbReference type="Gene3D" id="3.30.420.10">
    <property type="entry name" value="Ribonuclease H-like superfamily/Ribonuclease H"/>
    <property type="match status" value="1"/>
</dbReference>
<reference evidence="2 3" key="1">
    <citation type="submission" date="2016-08" db="EMBL/GenBank/DDBJ databases">
        <title>A Parts List for Fungal Cellulosomes Revealed by Comparative Genomics.</title>
        <authorList>
            <consortium name="DOE Joint Genome Institute"/>
            <person name="Haitjema C.H."/>
            <person name="Gilmore S.P."/>
            <person name="Henske J.K."/>
            <person name="Solomon K.V."/>
            <person name="De Groot R."/>
            <person name="Kuo A."/>
            <person name="Mondo S.J."/>
            <person name="Salamov A.A."/>
            <person name="Labutti K."/>
            <person name="Zhao Z."/>
            <person name="Chiniquy J."/>
            <person name="Barry K."/>
            <person name="Brewer H.M."/>
            <person name="Purvine S.O."/>
            <person name="Wright A.T."/>
            <person name="Boxma B."/>
            <person name="Van Alen T."/>
            <person name="Hackstein J.H."/>
            <person name="Baker S.E."/>
            <person name="Grigoriev I.V."/>
            <person name="O'Malley M.A."/>
        </authorList>
    </citation>
    <scope>NUCLEOTIDE SEQUENCE [LARGE SCALE GENOMIC DNA]</scope>
    <source>
        <strain evidence="2 3">S4</strain>
    </source>
</reference>
<gene>
    <name evidence="2" type="ORF">BCR32DRAFT_325832</name>
</gene>